<evidence type="ECO:0000313" key="3">
    <source>
        <dbReference type="EMBL" id="PZW23534.1"/>
    </source>
</evidence>
<feature type="transmembrane region" description="Helical" evidence="2">
    <location>
        <begin position="137"/>
        <end position="158"/>
    </location>
</feature>
<evidence type="ECO:0000256" key="2">
    <source>
        <dbReference type="SAM" id="Phobius"/>
    </source>
</evidence>
<feature type="transmembrane region" description="Helical" evidence="2">
    <location>
        <begin position="61"/>
        <end position="81"/>
    </location>
</feature>
<feature type="transmembrane region" description="Helical" evidence="2">
    <location>
        <begin position="111"/>
        <end position="131"/>
    </location>
</feature>
<dbReference type="AlphaFoldDB" id="A0A326U173"/>
<organism evidence="3 4">
    <name type="scientific">Thermosporothrix hazakensis</name>
    <dbReference type="NCBI Taxonomy" id="644383"/>
    <lineage>
        <taxon>Bacteria</taxon>
        <taxon>Bacillati</taxon>
        <taxon>Chloroflexota</taxon>
        <taxon>Ktedonobacteria</taxon>
        <taxon>Ktedonobacterales</taxon>
        <taxon>Thermosporotrichaceae</taxon>
        <taxon>Thermosporothrix</taxon>
    </lineage>
</organism>
<keyword evidence="4" id="KW-1185">Reference proteome</keyword>
<dbReference type="InterPro" id="IPR036259">
    <property type="entry name" value="MFS_trans_sf"/>
</dbReference>
<sequence length="164" mass="18637">MQREPSHSMNHVHLIPERETDERQEVEQLRAELTEYQQQIERLQMQLRESFAKAPPERGRLLTVWLLLLSAFYLVNIWLVFMGHASTSQLLIGTMGLIGIVGTWQFKKWGYGLLLITYALGLLQSCALATVAHNTPFALIFLIATLIGAAVISLLVSLQWDDFS</sequence>
<evidence type="ECO:0000313" key="4">
    <source>
        <dbReference type="Proteomes" id="UP000248806"/>
    </source>
</evidence>
<feature type="transmembrane region" description="Helical" evidence="2">
    <location>
        <begin position="87"/>
        <end position="104"/>
    </location>
</feature>
<feature type="compositionally biased region" description="Basic and acidic residues" evidence="1">
    <location>
        <begin position="14"/>
        <end position="23"/>
    </location>
</feature>
<proteinExistence type="predicted"/>
<dbReference type="RefSeq" id="WP_111325213.1">
    <property type="nucleotide sequence ID" value="NZ_BIFX01000003.1"/>
</dbReference>
<protein>
    <submittedName>
        <fullName evidence="3">Uncharacterized protein</fullName>
    </submittedName>
</protein>
<dbReference type="Proteomes" id="UP000248806">
    <property type="component" value="Unassembled WGS sequence"/>
</dbReference>
<evidence type="ECO:0000256" key="1">
    <source>
        <dbReference type="SAM" id="MobiDB-lite"/>
    </source>
</evidence>
<feature type="region of interest" description="Disordered" evidence="1">
    <location>
        <begin position="1"/>
        <end position="23"/>
    </location>
</feature>
<keyword evidence="2" id="KW-0472">Membrane</keyword>
<dbReference type="EMBL" id="QKUF01000025">
    <property type="protein sequence ID" value="PZW23534.1"/>
    <property type="molecule type" value="Genomic_DNA"/>
</dbReference>
<reference evidence="3 4" key="1">
    <citation type="submission" date="2018-06" db="EMBL/GenBank/DDBJ databases">
        <title>Genomic Encyclopedia of Archaeal and Bacterial Type Strains, Phase II (KMG-II): from individual species to whole genera.</title>
        <authorList>
            <person name="Goeker M."/>
        </authorList>
    </citation>
    <scope>NUCLEOTIDE SEQUENCE [LARGE SCALE GENOMIC DNA]</scope>
    <source>
        <strain evidence="3 4">ATCC BAA-1881</strain>
    </source>
</reference>
<keyword evidence="2" id="KW-1133">Transmembrane helix</keyword>
<keyword evidence="2" id="KW-0812">Transmembrane</keyword>
<dbReference type="SUPFAM" id="SSF103473">
    <property type="entry name" value="MFS general substrate transporter"/>
    <property type="match status" value="1"/>
</dbReference>
<comment type="caution">
    <text evidence="3">The sequence shown here is derived from an EMBL/GenBank/DDBJ whole genome shotgun (WGS) entry which is preliminary data.</text>
</comment>
<accession>A0A326U173</accession>
<name>A0A326U173_THEHA</name>
<gene>
    <name evidence="3" type="ORF">EI42_04917</name>
</gene>